<organism evidence="2 3">
    <name type="scientific">Massariosphaeria phaeospora</name>
    <dbReference type="NCBI Taxonomy" id="100035"/>
    <lineage>
        <taxon>Eukaryota</taxon>
        <taxon>Fungi</taxon>
        <taxon>Dikarya</taxon>
        <taxon>Ascomycota</taxon>
        <taxon>Pezizomycotina</taxon>
        <taxon>Dothideomycetes</taxon>
        <taxon>Pleosporomycetidae</taxon>
        <taxon>Pleosporales</taxon>
        <taxon>Pleosporales incertae sedis</taxon>
        <taxon>Massariosphaeria</taxon>
    </lineage>
</organism>
<dbReference type="Pfam" id="PF11927">
    <property type="entry name" value="HODM_asu-like"/>
    <property type="match status" value="1"/>
</dbReference>
<evidence type="ECO:0000313" key="2">
    <source>
        <dbReference type="EMBL" id="KAF2864903.1"/>
    </source>
</evidence>
<protein>
    <submittedName>
        <fullName evidence="2">Uncharacterized protein</fullName>
    </submittedName>
</protein>
<comment type="caution">
    <text evidence="2">The sequence shown here is derived from an EMBL/GenBank/DDBJ whole genome shotgun (WGS) entry which is preliminary data.</text>
</comment>
<proteinExistence type="predicted"/>
<dbReference type="Proteomes" id="UP000481861">
    <property type="component" value="Unassembled WGS sequence"/>
</dbReference>
<sequence>MSSSHASTTTATATAKASPHSKNLFQLSNNAVNVGTVTLLILAILALAYFLWCGSILARLWYYQGQFAPEHTKYDIRPQYLKDRYRNSQMNPPPSRNTAIARTEPGRFTGQTLVSPATVTDLVIRAHLAEERRISRLPAFVQDDCGDGSEFPDVPLADHLRAIEPHPDPPFRAGLVNYMTMGLRKLVIDNWLTVDNTYKQYHEARIELLHKCNAEVIQVLPEAEPACEELMREVVDFLVKKYPRFFKIVIRSGVRKIRNELVQEEYSLQRPFDCQPLEVCARLAMEDFSILKKSDFTQGHHLQASATLFPAGWRLRQRIGKSITDVHGPVPLWKDLPDVLNISYFARINPDSFMERSSFFIQIAPPATPLAALLFIQDGKDFFAGNLGTMRADNVIVRRERQTFRRLGTSGAIVFGVKTSVQRLVDVPVNERQGLADEIKSWPPEMATYKGRDLWQRTVVGFCEQRNLVHDDRTVASDAGSMTRVNEEE</sequence>
<name>A0A7C8M3T6_9PLEO</name>
<dbReference type="OrthoDB" id="5043642at2759"/>
<gene>
    <name evidence="2" type="ORF">BDV95DRAFT_600102</name>
</gene>
<keyword evidence="1" id="KW-1133">Transmembrane helix</keyword>
<dbReference type="EMBL" id="JAADJZ010000038">
    <property type="protein sequence ID" value="KAF2864903.1"/>
    <property type="molecule type" value="Genomic_DNA"/>
</dbReference>
<keyword evidence="1" id="KW-0812">Transmembrane</keyword>
<evidence type="ECO:0000313" key="3">
    <source>
        <dbReference type="Proteomes" id="UP000481861"/>
    </source>
</evidence>
<evidence type="ECO:0000256" key="1">
    <source>
        <dbReference type="SAM" id="Phobius"/>
    </source>
</evidence>
<keyword evidence="1" id="KW-0472">Membrane</keyword>
<accession>A0A7C8M3T6</accession>
<reference evidence="2 3" key="1">
    <citation type="submission" date="2020-01" db="EMBL/GenBank/DDBJ databases">
        <authorList>
            <consortium name="DOE Joint Genome Institute"/>
            <person name="Haridas S."/>
            <person name="Albert R."/>
            <person name="Binder M."/>
            <person name="Bloem J."/>
            <person name="Labutti K."/>
            <person name="Salamov A."/>
            <person name="Andreopoulos B."/>
            <person name="Baker S.E."/>
            <person name="Barry K."/>
            <person name="Bills G."/>
            <person name="Bluhm B.H."/>
            <person name="Cannon C."/>
            <person name="Castanera R."/>
            <person name="Culley D.E."/>
            <person name="Daum C."/>
            <person name="Ezra D."/>
            <person name="Gonzalez J.B."/>
            <person name="Henrissat B."/>
            <person name="Kuo A."/>
            <person name="Liang C."/>
            <person name="Lipzen A."/>
            <person name="Lutzoni F."/>
            <person name="Magnuson J."/>
            <person name="Mondo S."/>
            <person name="Nolan M."/>
            <person name="Ohm R."/>
            <person name="Pangilinan J."/>
            <person name="Park H.-J.H."/>
            <person name="Ramirez L."/>
            <person name="Alfaro M."/>
            <person name="Sun H."/>
            <person name="Tritt A."/>
            <person name="Yoshinaga Y."/>
            <person name="Zwiers L.-H.L."/>
            <person name="Turgeon B.G."/>
            <person name="Goodwin S.B."/>
            <person name="Spatafora J.W."/>
            <person name="Crous P.W."/>
            <person name="Grigoriev I.V."/>
        </authorList>
    </citation>
    <scope>NUCLEOTIDE SEQUENCE [LARGE SCALE GENOMIC DNA]</scope>
    <source>
        <strain evidence="2 3">CBS 611.86</strain>
    </source>
</reference>
<keyword evidence="3" id="KW-1185">Reference proteome</keyword>
<dbReference type="AlphaFoldDB" id="A0A7C8M3T6"/>
<feature type="transmembrane region" description="Helical" evidence="1">
    <location>
        <begin position="31"/>
        <end position="52"/>
    </location>
</feature>
<dbReference type="InterPro" id="IPR021848">
    <property type="entry name" value="HODM_asu-like"/>
</dbReference>